<organism evidence="1 2">
    <name type="scientific">Phytoactinopolyspora halophila</name>
    <dbReference type="NCBI Taxonomy" id="1981511"/>
    <lineage>
        <taxon>Bacteria</taxon>
        <taxon>Bacillati</taxon>
        <taxon>Actinomycetota</taxon>
        <taxon>Actinomycetes</taxon>
        <taxon>Jiangellales</taxon>
        <taxon>Jiangellaceae</taxon>
        <taxon>Phytoactinopolyspora</taxon>
    </lineage>
</organism>
<name>A0A329QTR9_9ACTN</name>
<comment type="caution">
    <text evidence="1">The sequence shown here is derived from an EMBL/GenBank/DDBJ whole genome shotgun (WGS) entry which is preliminary data.</text>
</comment>
<protein>
    <submittedName>
        <fullName evidence="1">Uncharacterized protein</fullName>
    </submittedName>
</protein>
<dbReference type="AlphaFoldDB" id="A0A329QTR9"/>
<evidence type="ECO:0000313" key="2">
    <source>
        <dbReference type="Proteomes" id="UP000250462"/>
    </source>
</evidence>
<sequence>MIDLTMTVRYDVDTMPAVHLHDGGRHVVLTLTSAADPSIVGELVKAACAARVDAHDVDGMRAYRDAARRKNQETE</sequence>
<accession>A0A329QTR9</accession>
<keyword evidence="2" id="KW-1185">Reference proteome</keyword>
<dbReference type="Proteomes" id="UP000250462">
    <property type="component" value="Unassembled WGS sequence"/>
</dbReference>
<evidence type="ECO:0000313" key="1">
    <source>
        <dbReference type="EMBL" id="RAW14692.1"/>
    </source>
</evidence>
<proteinExistence type="predicted"/>
<gene>
    <name evidence="1" type="ORF">DPM12_10560</name>
</gene>
<dbReference type="RefSeq" id="WP_112258296.1">
    <property type="nucleotide sequence ID" value="NZ_QMIG01000008.1"/>
</dbReference>
<reference evidence="1 2" key="1">
    <citation type="submission" date="2018-06" db="EMBL/GenBank/DDBJ databases">
        <title>Phytoactinopolyspora halophila sp. nov., a novel halophilic actinomycete isolated from a saline soil in China.</title>
        <authorList>
            <person name="Tang S.-K."/>
        </authorList>
    </citation>
    <scope>NUCLEOTIDE SEQUENCE [LARGE SCALE GENOMIC DNA]</scope>
    <source>
        <strain evidence="1 2">YIM 96934</strain>
    </source>
</reference>
<dbReference type="EMBL" id="QMIG01000008">
    <property type="protein sequence ID" value="RAW14692.1"/>
    <property type="molecule type" value="Genomic_DNA"/>
</dbReference>